<name>A0A7C1FGC6_9CHLR</name>
<dbReference type="PANTHER" id="PTHR43133">
    <property type="entry name" value="RNA POLYMERASE ECF-TYPE SIGMA FACTO"/>
    <property type="match status" value="1"/>
</dbReference>
<dbReference type="InterPro" id="IPR013325">
    <property type="entry name" value="RNA_pol_sigma_r2"/>
</dbReference>
<accession>A0A7C1FGC6</accession>
<dbReference type="Gene3D" id="1.10.10.10">
    <property type="entry name" value="Winged helix-like DNA-binding domain superfamily/Winged helix DNA-binding domain"/>
    <property type="match status" value="1"/>
</dbReference>
<proteinExistence type="inferred from homology"/>
<dbReference type="InterPro" id="IPR013324">
    <property type="entry name" value="RNA_pol_sigma_r3/r4-like"/>
</dbReference>
<dbReference type="InterPro" id="IPR036388">
    <property type="entry name" value="WH-like_DNA-bd_sf"/>
</dbReference>
<feature type="region of interest" description="Disordered" evidence="5">
    <location>
        <begin position="181"/>
        <end position="209"/>
    </location>
</feature>
<organism evidence="8">
    <name type="scientific">Caldilinea aerophila</name>
    <dbReference type="NCBI Taxonomy" id="133453"/>
    <lineage>
        <taxon>Bacteria</taxon>
        <taxon>Bacillati</taxon>
        <taxon>Chloroflexota</taxon>
        <taxon>Caldilineae</taxon>
        <taxon>Caldilineales</taxon>
        <taxon>Caldilineaceae</taxon>
        <taxon>Caldilinea</taxon>
    </lineage>
</organism>
<evidence type="ECO:0000256" key="1">
    <source>
        <dbReference type="ARBA" id="ARBA00010641"/>
    </source>
</evidence>
<dbReference type="EMBL" id="DSMG01000070">
    <property type="protein sequence ID" value="HDX31076.1"/>
    <property type="molecule type" value="Genomic_DNA"/>
</dbReference>
<sequence>MNDQEQTWVMQARRGDAKAFSRLVEAYQRPVFNLTYRMLGNIEEAEDAAQETFLRAYSRLGQYDPAMKFSTWLFSIANHHCIDRLRRRKATSISIEDNPVLQNLESDELRPERSALQEETRIEVQTLLEQLAPEYRLPLVLRYWEEMSYEEIAEAMNVTVATVKSRLFRARQQLAALYRRKGDITPPDAQPTSAQSILSPSAQERVQAPQAKHEAWREVRILSFVASGAG</sequence>
<dbReference type="InterPro" id="IPR014284">
    <property type="entry name" value="RNA_pol_sigma-70_dom"/>
</dbReference>
<gene>
    <name evidence="8" type="ORF">ENQ20_06225</name>
</gene>
<dbReference type="Pfam" id="PF08281">
    <property type="entry name" value="Sigma70_r4_2"/>
    <property type="match status" value="1"/>
</dbReference>
<dbReference type="Gene3D" id="1.10.1740.10">
    <property type="match status" value="1"/>
</dbReference>
<keyword evidence="4" id="KW-0804">Transcription</keyword>
<dbReference type="InterPro" id="IPR013249">
    <property type="entry name" value="RNA_pol_sigma70_r4_t2"/>
</dbReference>
<dbReference type="CDD" id="cd06171">
    <property type="entry name" value="Sigma70_r4"/>
    <property type="match status" value="1"/>
</dbReference>
<feature type="domain" description="RNA polymerase sigma-70 region 2" evidence="6">
    <location>
        <begin position="23"/>
        <end position="90"/>
    </location>
</feature>
<dbReference type="InterPro" id="IPR007627">
    <property type="entry name" value="RNA_pol_sigma70_r2"/>
</dbReference>
<evidence type="ECO:0000259" key="7">
    <source>
        <dbReference type="Pfam" id="PF08281"/>
    </source>
</evidence>
<dbReference type="Pfam" id="PF04542">
    <property type="entry name" value="Sigma70_r2"/>
    <property type="match status" value="1"/>
</dbReference>
<dbReference type="InterPro" id="IPR039425">
    <property type="entry name" value="RNA_pol_sigma-70-like"/>
</dbReference>
<dbReference type="GO" id="GO:0006352">
    <property type="term" value="P:DNA-templated transcription initiation"/>
    <property type="evidence" value="ECO:0007669"/>
    <property type="project" value="InterPro"/>
</dbReference>
<dbReference type="SUPFAM" id="SSF88946">
    <property type="entry name" value="Sigma2 domain of RNA polymerase sigma factors"/>
    <property type="match status" value="1"/>
</dbReference>
<evidence type="ECO:0000256" key="3">
    <source>
        <dbReference type="ARBA" id="ARBA00023082"/>
    </source>
</evidence>
<evidence type="ECO:0000259" key="6">
    <source>
        <dbReference type="Pfam" id="PF04542"/>
    </source>
</evidence>
<evidence type="ECO:0000256" key="2">
    <source>
        <dbReference type="ARBA" id="ARBA00023015"/>
    </source>
</evidence>
<dbReference type="SUPFAM" id="SSF88659">
    <property type="entry name" value="Sigma3 and sigma4 domains of RNA polymerase sigma factors"/>
    <property type="match status" value="1"/>
</dbReference>
<dbReference type="GO" id="GO:0016987">
    <property type="term" value="F:sigma factor activity"/>
    <property type="evidence" value="ECO:0007669"/>
    <property type="project" value="UniProtKB-KW"/>
</dbReference>
<dbReference type="PANTHER" id="PTHR43133:SF51">
    <property type="entry name" value="RNA POLYMERASE SIGMA FACTOR"/>
    <property type="match status" value="1"/>
</dbReference>
<evidence type="ECO:0000256" key="5">
    <source>
        <dbReference type="SAM" id="MobiDB-lite"/>
    </source>
</evidence>
<feature type="compositionally biased region" description="Polar residues" evidence="5">
    <location>
        <begin position="190"/>
        <end position="204"/>
    </location>
</feature>
<dbReference type="AlphaFoldDB" id="A0A7C1FGC6"/>
<protein>
    <submittedName>
        <fullName evidence="8">Sigma-70 family RNA polymerase sigma factor</fullName>
    </submittedName>
</protein>
<comment type="similarity">
    <text evidence="1">Belongs to the sigma-70 factor family. ECF subfamily.</text>
</comment>
<dbReference type="NCBIfam" id="TIGR02937">
    <property type="entry name" value="sigma70-ECF"/>
    <property type="match status" value="1"/>
</dbReference>
<reference evidence="8" key="1">
    <citation type="journal article" date="2020" name="mSystems">
        <title>Genome- and Community-Level Interaction Insights into Carbon Utilization and Element Cycling Functions of Hydrothermarchaeota in Hydrothermal Sediment.</title>
        <authorList>
            <person name="Zhou Z."/>
            <person name="Liu Y."/>
            <person name="Xu W."/>
            <person name="Pan J."/>
            <person name="Luo Z.H."/>
            <person name="Li M."/>
        </authorList>
    </citation>
    <scope>NUCLEOTIDE SEQUENCE [LARGE SCALE GENOMIC DNA]</scope>
    <source>
        <strain evidence="8">SpSt-289</strain>
    </source>
</reference>
<feature type="domain" description="RNA polymerase sigma factor 70 region 4 type 2" evidence="7">
    <location>
        <begin position="123"/>
        <end position="174"/>
    </location>
</feature>
<dbReference type="GO" id="GO:0003677">
    <property type="term" value="F:DNA binding"/>
    <property type="evidence" value="ECO:0007669"/>
    <property type="project" value="InterPro"/>
</dbReference>
<evidence type="ECO:0000313" key="8">
    <source>
        <dbReference type="EMBL" id="HDX31076.1"/>
    </source>
</evidence>
<comment type="caution">
    <text evidence="8">The sequence shown here is derived from an EMBL/GenBank/DDBJ whole genome shotgun (WGS) entry which is preliminary data.</text>
</comment>
<keyword evidence="3" id="KW-0731">Sigma factor</keyword>
<evidence type="ECO:0000256" key="4">
    <source>
        <dbReference type="ARBA" id="ARBA00023163"/>
    </source>
</evidence>
<keyword evidence="2" id="KW-0805">Transcription regulation</keyword>